<evidence type="ECO:0000256" key="8">
    <source>
        <dbReference type="SAM" id="MobiDB-lite"/>
    </source>
</evidence>
<evidence type="ECO:0000256" key="5">
    <source>
        <dbReference type="ARBA" id="ARBA00022989"/>
    </source>
</evidence>
<dbReference type="Pfam" id="PF00691">
    <property type="entry name" value="OmpA"/>
    <property type="match status" value="1"/>
</dbReference>
<dbReference type="Pfam" id="PF13677">
    <property type="entry name" value="MotB_plug"/>
    <property type="match status" value="1"/>
</dbReference>
<proteinExistence type="inferred from homology"/>
<evidence type="ECO:0000313" key="11">
    <source>
        <dbReference type="Proteomes" id="UP000286997"/>
    </source>
</evidence>
<reference evidence="10 11" key="1">
    <citation type="submission" date="2019-01" db="EMBL/GenBank/DDBJ databases">
        <authorList>
            <person name="Chen W.-M."/>
        </authorList>
    </citation>
    <scope>NUCLEOTIDE SEQUENCE [LARGE SCALE GENOMIC DNA]</scope>
    <source>
        <strain evidence="10 11">TER-1</strain>
    </source>
</reference>
<dbReference type="Gene3D" id="3.30.1330.60">
    <property type="entry name" value="OmpA-like domain"/>
    <property type="match status" value="1"/>
</dbReference>
<dbReference type="PROSITE" id="PS51123">
    <property type="entry name" value="OMPA_2"/>
    <property type="match status" value="1"/>
</dbReference>
<dbReference type="CDD" id="cd07185">
    <property type="entry name" value="OmpA_C-like"/>
    <property type="match status" value="1"/>
</dbReference>
<comment type="similarity">
    <text evidence="2">Belongs to the MotB family.</text>
</comment>
<evidence type="ECO:0000313" key="10">
    <source>
        <dbReference type="EMBL" id="RVU11945.1"/>
    </source>
</evidence>
<feature type="region of interest" description="Disordered" evidence="8">
    <location>
        <begin position="438"/>
        <end position="459"/>
    </location>
</feature>
<comment type="caution">
    <text evidence="10">The sequence shown here is derived from an EMBL/GenBank/DDBJ whole genome shotgun (WGS) entry which is preliminary data.</text>
</comment>
<protein>
    <submittedName>
        <fullName evidence="10">MotB family protein</fullName>
    </submittedName>
</protein>
<feature type="region of interest" description="Disordered" evidence="8">
    <location>
        <begin position="196"/>
        <end position="315"/>
    </location>
</feature>
<dbReference type="NCBIfam" id="NF004651">
    <property type="entry name" value="PRK05996.1"/>
    <property type="match status" value="1"/>
</dbReference>
<feature type="region of interest" description="Disordered" evidence="8">
    <location>
        <begin position="150"/>
        <end position="180"/>
    </location>
</feature>
<evidence type="ECO:0000256" key="1">
    <source>
        <dbReference type="ARBA" id="ARBA00004162"/>
    </source>
</evidence>
<evidence type="ECO:0000256" key="6">
    <source>
        <dbReference type="ARBA" id="ARBA00023136"/>
    </source>
</evidence>
<dbReference type="SUPFAM" id="SSF103088">
    <property type="entry name" value="OmpA-like"/>
    <property type="match status" value="1"/>
</dbReference>
<keyword evidence="6 7" id="KW-0472">Membrane</keyword>
<dbReference type="Proteomes" id="UP000286997">
    <property type="component" value="Unassembled WGS sequence"/>
</dbReference>
<feature type="compositionally biased region" description="Basic and acidic residues" evidence="8">
    <location>
        <begin position="285"/>
        <end position="297"/>
    </location>
</feature>
<sequence length="469" mass="49586">MAEGHNEIIIVRRHGDHDDGHHGGAWKIALADFMTAMMALFLVMWLINSTSKETKTAVASYFNPVKLAEMVPDRKGLRDPVGAEGPAEGKGAEAKGSDGKDGSGKDPGKDDKGGGGKGRAEGAAAGSRGREAALFQDPYAVLARLAAEAEPERPVEVSSPDAASTEDGLPGLSGGEAARDPFDPLYWQVAPLPAARAERPGRVDTLAPQDGRPDARAATPDPRPVPGPRKDAAAVRVAAAEALPLTPKDPPRDPAGAAAKDVAREPAKDPKAKDPAAPKLAALDPKADLKADPRADAKAAAAKDPSKDPAEAAETAAAAALKAEILKAVEPLPTAAPAPRIDVRRTGEGVLISLTDEFNFMMFGVGSAEPQPKVVRALERIARILNARPGRIVVRGHTDSRPFRSETYDNWRLSSARAQMATYMLVRGGLDEARVERIEGHADRQPRNPADTKSAENRRIEILLRGRPE</sequence>
<feature type="compositionally biased region" description="Basic and acidic residues" evidence="8">
    <location>
        <begin position="261"/>
        <end position="276"/>
    </location>
</feature>
<evidence type="ECO:0000256" key="2">
    <source>
        <dbReference type="ARBA" id="ARBA00008914"/>
    </source>
</evidence>
<dbReference type="PANTHER" id="PTHR30329">
    <property type="entry name" value="STATOR ELEMENT OF FLAGELLAR MOTOR COMPLEX"/>
    <property type="match status" value="1"/>
</dbReference>
<accession>A0A3S2V1J3</accession>
<dbReference type="GO" id="GO:0005886">
    <property type="term" value="C:plasma membrane"/>
    <property type="evidence" value="ECO:0007669"/>
    <property type="project" value="UniProtKB-SubCell"/>
</dbReference>
<dbReference type="InterPro" id="IPR036737">
    <property type="entry name" value="OmpA-like_sf"/>
</dbReference>
<dbReference type="RefSeq" id="WP_127734213.1">
    <property type="nucleotide sequence ID" value="NZ_SACP01000068.1"/>
</dbReference>
<evidence type="ECO:0000256" key="3">
    <source>
        <dbReference type="ARBA" id="ARBA00022475"/>
    </source>
</evidence>
<evidence type="ECO:0000256" key="4">
    <source>
        <dbReference type="ARBA" id="ARBA00022692"/>
    </source>
</evidence>
<keyword evidence="5" id="KW-1133">Transmembrane helix</keyword>
<evidence type="ECO:0000259" key="9">
    <source>
        <dbReference type="PROSITE" id="PS51123"/>
    </source>
</evidence>
<feature type="compositionally biased region" description="Basic and acidic residues" evidence="8">
    <location>
        <begin position="90"/>
        <end position="120"/>
    </location>
</feature>
<comment type="subcellular location">
    <subcellularLocation>
        <location evidence="1">Cell membrane</location>
        <topology evidence="1">Single-pass membrane protein</topology>
    </subcellularLocation>
</comment>
<name>A0A3S2V1J3_9HYPH</name>
<dbReference type="InterPro" id="IPR025713">
    <property type="entry name" value="MotB-like_N_dom"/>
</dbReference>
<dbReference type="AlphaFoldDB" id="A0A3S2V1J3"/>
<evidence type="ECO:0000256" key="7">
    <source>
        <dbReference type="PROSITE-ProRule" id="PRU00473"/>
    </source>
</evidence>
<dbReference type="InterPro" id="IPR050330">
    <property type="entry name" value="Bact_OuterMem_StrucFunc"/>
</dbReference>
<feature type="region of interest" description="Disordered" evidence="8">
    <location>
        <begin position="73"/>
        <end position="130"/>
    </location>
</feature>
<dbReference type="OrthoDB" id="7170686at2"/>
<organism evidence="10 11">
    <name type="scientific">Methylobacterium oryzihabitans</name>
    <dbReference type="NCBI Taxonomy" id="2499852"/>
    <lineage>
        <taxon>Bacteria</taxon>
        <taxon>Pseudomonadati</taxon>
        <taxon>Pseudomonadota</taxon>
        <taxon>Alphaproteobacteria</taxon>
        <taxon>Hyphomicrobiales</taxon>
        <taxon>Methylobacteriaceae</taxon>
        <taxon>Methylobacterium</taxon>
    </lineage>
</organism>
<keyword evidence="3" id="KW-1003">Cell membrane</keyword>
<feature type="domain" description="OmpA-like" evidence="9">
    <location>
        <begin position="350"/>
        <end position="468"/>
    </location>
</feature>
<dbReference type="InterPro" id="IPR006665">
    <property type="entry name" value="OmpA-like"/>
</dbReference>
<dbReference type="EMBL" id="SACP01000068">
    <property type="protein sequence ID" value="RVU11945.1"/>
    <property type="molecule type" value="Genomic_DNA"/>
</dbReference>
<keyword evidence="11" id="KW-1185">Reference proteome</keyword>
<dbReference type="PANTHER" id="PTHR30329:SF21">
    <property type="entry name" value="LIPOPROTEIN YIAD-RELATED"/>
    <property type="match status" value="1"/>
</dbReference>
<keyword evidence="4" id="KW-0812">Transmembrane</keyword>
<gene>
    <name evidence="10" type="ORF">EOE48_28335</name>
</gene>